<feature type="region of interest" description="Disordered" evidence="1">
    <location>
        <begin position="303"/>
        <end position="324"/>
    </location>
</feature>
<name>A0A5A7SCY1_9NOCA</name>
<dbReference type="AlphaFoldDB" id="A0A5A7SCY1"/>
<gene>
    <name evidence="2" type="ORF">FOY51_12905</name>
</gene>
<dbReference type="RefSeq" id="WP_149430642.1">
    <property type="nucleotide sequence ID" value="NZ_VLNY01000005.1"/>
</dbReference>
<proteinExistence type="predicted"/>
<feature type="compositionally biased region" description="Polar residues" evidence="1">
    <location>
        <begin position="314"/>
        <end position="324"/>
    </location>
</feature>
<evidence type="ECO:0008006" key="4">
    <source>
        <dbReference type="Google" id="ProtNLM"/>
    </source>
</evidence>
<comment type="caution">
    <text evidence="2">The sequence shown here is derived from an EMBL/GenBank/DDBJ whole genome shotgun (WGS) entry which is preliminary data.</text>
</comment>
<dbReference type="OrthoDB" id="4870610at2"/>
<dbReference type="EMBL" id="VLNY01000005">
    <property type="protein sequence ID" value="KAA0022587.1"/>
    <property type="molecule type" value="Genomic_DNA"/>
</dbReference>
<sequence>MRRGTWADDPGVLTRASTDSVIRTGDLHTLGVSAGAIVRRCAPGGPWQRMLPGVVLLHNGIPSSRQRHRAALAYAGPTAVLSGNAALDELGLARSSQDVLVLIPHTNHRKSVGFIDIERTSRVPVASISGGIRVAPTSRALMDAARRQRDLETCRALISGAIQRRAVELDDLAVELAAGTSRGTALPRRVLDELSDGAHSVAEIAAQKLYASTGLPPMQFNVDVIDGNGQFIARPDGWLDSVGLAWEIDSLRHHLSIRDHEATMRRRALMQRHGIIVVSHLPSQFRRESKTVRADLEHGIALASSRPRPDVSAESRSPSCRQTA</sequence>
<reference evidence="2 3" key="1">
    <citation type="submission" date="2019-07" db="EMBL/GenBank/DDBJ databases">
        <title>Rhodococcus cavernicolus sp. nov., isolated from a cave.</title>
        <authorList>
            <person name="Lee S.D."/>
        </authorList>
    </citation>
    <scope>NUCLEOTIDE SEQUENCE [LARGE SCALE GENOMIC DNA]</scope>
    <source>
        <strain evidence="2 3">C1-24</strain>
    </source>
</reference>
<evidence type="ECO:0000256" key="1">
    <source>
        <dbReference type="SAM" id="MobiDB-lite"/>
    </source>
</evidence>
<keyword evidence="3" id="KW-1185">Reference proteome</keyword>
<accession>A0A5A7SCY1</accession>
<evidence type="ECO:0000313" key="3">
    <source>
        <dbReference type="Proteomes" id="UP000322244"/>
    </source>
</evidence>
<protein>
    <recommendedName>
        <fullName evidence="4">DUF559 domain-containing protein</fullName>
    </recommendedName>
</protein>
<evidence type="ECO:0000313" key="2">
    <source>
        <dbReference type="EMBL" id="KAA0022587.1"/>
    </source>
</evidence>
<dbReference type="Proteomes" id="UP000322244">
    <property type="component" value="Unassembled WGS sequence"/>
</dbReference>
<organism evidence="2 3">
    <name type="scientific">Antrihabitans cavernicola</name>
    <dbReference type="NCBI Taxonomy" id="2495913"/>
    <lineage>
        <taxon>Bacteria</taxon>
        <taxon>Bacillati</taxon>
        <taxon>Actinomycetota</taxon>
        <taxon>Actinomycetes</taxon>
        <taxon>Mycobacteriales</taxon>
        <taxon>Nocardiaceae</taxon>
        <taxon>Antrihabitans</taxon>
    </lineage>
</organism>